<evidence type="ECO:0000313" key="3">
    <source>
        <dbReference type="Proteomes" id="UP000499080"/>
    </source>
</evidence>
<accession>A0A4Y2RDW1</accession>
<organism evidence="2 3">
    <name type="scientific">Araneus ventricosus</name>
    <name type="common">Orbweaver spider</name>
    <name type="synonym">Epeira ventricosa</name>
    <dbReference type="NCBI Taxonomy" id="182803"/>
    <lineage>
        <taxon>Eukaryota</taxon>
        <taxon>Metazoa</taxon>
        <taxon>Ecdysozoa</taxon>
        <taxon>Arthropoda</taxon>
        <taxon>Chelicerata</taxon>
        <taxon>Arachnida</taxon>
        <taxon>Araneae</taxon>
        <taxon>Araneomorphae</taxon>
        <taxon>Entelegynae</taxon>
        <taxon>Araneoidea</taxon>
        <taxon>Araneidae</taxon>
        <taxon>Araneus</taxon>
    </lineage>
</organism>
<feature type="non-terminal residue" evidence="2">
    <location>
        <position position="56"/>
    </location>
</feature>
<proteinExistence type="predicted"/>
<protein>
    <submittedName>
        <fullName evidence="2">Uncharacterized protein</fullName>
    </submittedName>
</protein>
<keyword evidence="3" id="KW-1185">Reference proteome</keyword>
<dbReference type="OrthoDB" id="6461045at2759"/>
<dbReference type="EMBL" id="BGPR01144325">
    <property type="protein sequence ID" value="GBN73911.1"/>
    <property type="molecule type" value="Genomic_DNA"/>
</dbReference>
<comment type="caution">
    <text evidence="2">The sequence shown here is derived from an EMBL/GenBank/DDBJ whole genome shotgun (WGS) entry which is preliminary data.</text>
</comment>
<dbReference type="AlphaFoldDB" id="A0A4Y2RDW1"/>
<gene>
    <name evidence="2" type="ORF">AVEN_139466_1</name>
    <name evidence="1" type="ORF">AVEN_56425_1</name>
</gene>
<dbReference type="EMBL" id="BGPR01144340">
    <property type="protein sequence ID" value="GBN73937.1"/>
    <property type="molecule type" value="Genomic_DNA"/>
</dbReference>
<sequence>MRHPTRLELLTSGSRNTLLSLETSMDIIEDIWDALLHAVEKRSPPPRTSIDLLAAL</sequence>
<dbReference type="Proteomes" id="UP000499080">
    <property type="component" value="Unassembled WGS sequence"/>
</dbReference>
<evidence type="ECO:0000313" key="1">
    <source>
        <dbReference type="EMBL" id="GBN73911.1"/>
    </source>
</evidence>
<evidence type="ECO:0000313" key="2">
    <source>
        <dbReference type="EMBL" id="GBN73937.1"/>
    </source>
</evidence>
<reference evidence="2 3" key="1">
    <citation type="journal article" date="2019" name="Sci. Rep.">
        <title>Orb-weaving spider Araneus ventricosus genome elucidates the spidroin gene catalogue.</title>
        <authorList>
            <person name="Kono N."/>
            <person name="Nakamura H."/>
            <person name="Ohtoshi R."/>
            <person name="Moran D.A.P."/>
            <person name="Shinohara A."/>
            <person name="Yoshida Y."/>
            <person name="Fujiwara M."/>
            <person name="Mori M."/>
            <person name="Tomita M."/>
            <person name="Arakawa K."/>
        </authorList>
    </citation>
    <scope>NUCLEOTIDE SEQUENCE [LARGE SCALE GENOMIC DNA]</scope>
</reference>
<name>A0A4Y2RDW1_ARAVE</name>